<keyword evidence="2 10" id="KW-0597">Phosphoprotein</keyword>
<evidence type="ECO:0000256" key="8">
    <source>
        <dbReference type="ARBA" id="ARBA00022989"/>
    </source>
</evidence>
<dbReference type="EMBL" id="BMDX01000005">
    <property type="protein sequence ID" value="GGA73508.1"/>
    <property type="molecule type" value="Genomic_DNA"/>
</dbReference>
<evidence type="ECO:0000256" key="2">
    <source>
        <dbReference type="ARBA" id="ARBA00022553"/>
    </source>
</evidence>
<dbReference type="EC" id="7.-.-.-" evidence="10"/>
<evidence type="ECO:0000313" key="11">
    <source>
        <dbReference type="EMBL" id="GGA73508.1"/>
    </source>
</evidence>
<dbReference type="GO" id="GO:0022900">
    <property type="term" value="P:electron transport chain"/>
    <property type="evidence" value="ECO:0007669"/>
    <property type="project" value="UniProtKB-UniRule"/>
</dbReference>
<feature type="transmembrane region" description="Helical" evidence="10">
    <location>
        <begin position="296"/>
        <end position="314"/>
    </location>
</feature>
<dbReference type="GO" id="GO:0005886">
    <property type="term" value="C:plasma membrane"/>
    <property type="evidence" value="ECO:0007669"/>
    <property type="project" value="UniProtKB-SubCell"/>
</dbReference>
<dbReference type="HAMAP" id="MF_00462">
    <property type="entry name" value="RsxD_RnfD"/>
    <property type="match status" value="1"/>
</dbReference>
<comment type="function">
    <text evidence="10">Part of a membrane-bound complex that couples electron transfer with translocation of ions across the membrane.</text>
</comment>
<evidence type="ECO:0000256" key="5">
    <source>
        <dbReference type="ARBA" id="ARBA00022692"/>
    </source>
</evidence>
<feature type="modified residue" description="FMN phosphoryl threonine" evidence="10">
    <location>
        <position position="185"/>
    </location>
</feature>
<keyword evidence="8 10" id="KW-1133">Transmembrane helix</keyword>
<keyword evidence="5 10" id="KW-0812">Transmembrane</keyword>
<dbReference type="Pfam" id="PF03116">
    <property type="entry name" value="NQR2_RnfD_RnfE"/>
    <property type="match status" value="1"/>
</dbReference>
<feature type="transmembrane region" description="Helical" evidence="10">
    <location>
        <begin position="208"/>
        <end position="232"/>
    </location>
</feature>
<evidence type="ECO:0000256" key="3">
    <source>
        <dbReference type="ARBA" id="ARBA00022630"/>
    </source>
</evidence>
<dbReference type="PANTHER" id="PTHR30578:SF0">
    <property type="entry name" value="ION-TRANSLOCATING OXIDOREDUCTASE COMPLEX SUBUNIT D"/>
    <property type="match status" value="1"/>
</dbReference>
<reference evidence="12" key="1">
    <citation type="journal article" date="2019" name="Int. J. Syst. Evol. Microbiol.">
        <title>The Global Catalogue of Microorganisms (GCM) 10K type strain sequencing project: providing services to taxonomists for standard genome sequencing and annotation.</title>
        <authorList>
            <consortium name="The Broad Institute Genomics Platform"/>
            <consortium name="The Broad Institute Genome Sequencing Center for Infectious Disease"/>
            <person name="Wu L."/>
            <person name="Ma J."/>
        </authorList>
    </citation>
    <scope>NUCLEOTIDE SEQUENCE [LARGE SCALE GENOMIC DNA]</scope>
    <source>
        <strain evidence="12">CGMCC 1.10130</strain>
    </source>
</reference>
<evidence type="ECO:0000256" key="6">
    <source>
        <dbReference type="ARBA" id="ARBA00022967"/>
    </source>
</evidence>
<dbReference type="NCBIfam" id="NF002011">
    <property type="entry name" value="PRK00816.1"/>
    <property type="match status" value="1"/>
</dbReference>
<dbReference type="InterPro" id="IPR004338">
    <property type="entry name" value="NqrB/RnfD"/>
</dbReference>
<protein>
    <recommendedName>
        <fullName evidence="10">Ion-translocating oxidoreductase complex subunit D</fullName>
        <ecNumber evidence="10">7.-.-.-</ecNumber>
    </recommendedName>
    <alternativeName>
        <fullName evidence="10">Rnf electron transport complex subunit D</fullName>
    </alternativeName>
</protein>
<comment type="subcellular location">
    <subcellularLocation>
        <location evidence="10">Cell inner membrane</location>
        <topology evidence="10">Multi-pass membrane protein</topology>
    </subcellularLocation>
</comment>
<feature type="transmembrane region" description="Helical" evidence="10">
    <location>
        <begin position="320"/>
        <end position="338"/>
    </location>
</feature>
<accession>A0A8J2U439</accession>
<dbReference type="RefSeq" id="WP_087505240.1">
    <property type="nucleotide sequence ID" value="NZ_BMDX01000005.1"/>
</dbReference>
<feature type="transmembrane region" description="Helical" evidence="10">
    <location>
        <begin position="265"/>
        <end position="284"/>
    </location>
</feature>
<keyword evidence="4 10" id="KW-0288">FMN</keyword>
<feature type="transmembrane region" description="Helical" evidence="10">
    <location>
        <begin position="239"/>
        <end position="259"/>
    </location>
</feature>
<keyword evidence="3 10" id="KW-0285">Flavoprotein</keyword>
<dbReference type="PANTHER" id="PTHR30578">
    <property type="entry name" value="ELECTRON TRANSPORT COMPLEX PROTEIN RNFD"/>
    <property type="match status" value="1"/>
</dbReference>
<dbReference type="AlphaFoldDB" id="A0A8J2U439"/>
<dbReference type="GO" id="GO:0055085">
    <property type="term" value="P:transmembrane transport"/>
    <property type="evidence" value="ECO:0007669"/>
    <property type="project" value="InterPro"/>
</dbReference>
<evidence type="ECO:0000256" key="10">
    <source>
        <dbReference type="HAMAP-Rule" id="MF_00462"/>
    </source>
</evidence>
<dbReference type="OrthoDB" id="9776359at2"/>
<name>A0A8J2U439_9GAMM</name>
<comment type="subunit">
    <text evidence="10">The complex is composed of six subunits: RnfA, RnfB, RnfC, RnfD, RnfE and RnfG.</text>
</comment>
<evidence type="ECO:0000256" key="9">
    <source>
        <dbReference type="ARBA" id="ARBA00023136"/>
    </source>
</evidence>
<keyword evidence="12" id="KW-1185">Reference proteome</keyword>
<evidence type="ECO:0000256" key="4">
    <source>
        <dbReference type="ARBA" id="ARBA00022643"/>
    </source>
</evidence>
<gene>
    <name evidence="10" type="primary">rnfD</name>
    <name evidence="11" type="ORF">GCM10011369_14080</name>
</gene>
<dbReference type="InterPro" id="IPR011303">
    <property type="entry name" value="RnfD_bac"/>
</dbReference>
<evidence type="ECO:0000256" key="1">
    <source>
        <dbReference type="ARBA" id="ARBA00022448"/>
    </source>
</evidence>
<evidence type="ECO:0000256" key="7">
    <source>
        <dbReference type="ARBA" id="ARBA00022982"/>
    </source>
</evidence>
<proteinExistence type="inferred from homology"/>
<evidence type="ECO:0000313" key="12">
    <source>
        <dbReference type="Proteomes" id="UP000619743"/>
    </source>
</evidence>
<keyword evidence="6 10" id="KW-1278">Translocase</keyword>
<comment type="caution">
    <text evidence="11">The sequence shown here is derived from an EMBL/GenBank/DDBJ whole genome shotgun (WGS) entry which is preliminary data.</text>
</comment>
<organism evidence="11 12">
    <name type="scientific">Neiella marina</name>
    <dbReference type="NCBI Taxonomy" id="508461"/>
    <lineage>
        <taxon>Bacteria</taxon>
        <taxon>Pseudomonadati</taxon>
        <taxon>Pseudomonadota</taxon>
        <taxon>Gammaproteobacteria</taxon>
        <taxon>Alteromonadales</taxon>
        <taxon>Echinimonadaceae</taxon>
        <taxon>Neiella</taxon>
    </lineage>
</organism>
<comment type="cofactor">
    <cofactor evidence="10">
        <name>FMN</name>
        <dbReference type="ChEBI" id="CHEBI:58210"/>
    </cofactor>
</comment>
<keyword evidence="1 10" id="KW-0813">Transport</keyword>
<keyword evidence="10" id="KW-0997">Cell inner membrane</keyword>
<feature type="transmembrane region" description="Helical" evidence="10">
    <location>
        <begin position="18"/>
        <end position="36"/>
    </location>
</feature>
<feature type="transmembrane region" description="Helical" evidence="10">
    <location>
        <begin position="93"/>
        <end position="111"/>
    </location>
</feature>
<keyword evidence="9 10" id="KW-0472">Membrane</keyword>
<comment type="similarity">
    <text evidence="10">Belongs to the NqrB/RnfD family.</text>
</comment>
<sequence>MNLLSSPFTRQSLKTHDLMRMVILCCIPGILVQAYFFGYGNLIQIALAAGTCWLTEAAIMIMRNRPALRVTADNSALLTGVLLGIAVPPFLPWWMTVIAAVFAIAVVKHLYGGIGNNLFNPAMAGYVLLLISFPVAMTSWQPVGALAHHQLGLWDSLQLVFTGFSADGFSLQQVRMTIDGIAAATPLDTVKTDLHQGLTLDESMVKPVFGSFAGAGWEWLNLAFLAGGLYLVYRRVITWAIPGGMLISLFVCSAIGFALQPDGTASPMLHLFSGATMLGAFFIATDPVSACTTVRGRWIFGALIGALVYVIRTWGGYPDGVAFAVLLANMCVVLIDHYSKPRTYGHKEAS</sequence>
<keyword evidence="7 10" id="KW-0249">Electron transport</keyword>
<keyword evidence="10" id="KW-1003">Cell membrane</keyword>
<dbReference type="NCBIfam" id="TIGR01946">
    <property type="entry name" value="rnfD"/>
    <property type="match status" value="1"/>
</dbReference>
<dbReference type="Proteomes" id="UP000619743">
    <property type="component" value="Unassembled WGS sequence"/>
</dbReference>
<feature type="transmembrane region" description="Helical" evidence="10">
    <location>
        <begin position="118"/>
        <end position="137"/>
    </location>
</feature>